<dbReference type="GO" id="GO:0005783">
    <property type="term" value="C:endoplasmic reticulum"/>
    <property type="evidence" value="ECO:0007669"/>
    <property type="project" value="UniProtKB-ARBA"/>
</dbReference>
<evidence type="ECO:0000256" key="5">
    <source>
        <dbReference type="ARBA" id="ARBA00012513"/>
    </source>
</evidence>
<dbReference type="GO" id="GO:0046872">
    <property type="term" value="F:metal ion binding"/>
    <property type="evidence" value="ECO:0007669"/>
    <property type="project" value="UniProtKB-KW"/>
</dbReference>
<evidence type="ECO:0000256" key="21">
    <source>
        <dbReference type="ARBA" id="ARBA00023128"/>
    </source>
</evidence>
<keyword evidence="11" id="KW-0479">Metal-binding</keyword>
<comment type="cofactor">
    <cofactor evidence="1">
        <name>Mg(2+)</name>
        <dbReference type="ChEBI" id="CHEBI:18420"/>
    </cofactor>
</comment>
<feature type="domain" description="Protein kinase" evidence="30">
    <location>
        <begin position="165"/>
        <end position="519"/>
    </location>
</feature>
<evidence type="ECO:0000313" key="31">
    <source>
        <dbReference type="EMBL" id="KAK9392187.1"/>
    </source>
</evidence>
<evidence type="ECO:0000256" key="9">
    <source>
        <dbReference type="ARBA" id="ARBA00022679"/>
    </source>
</evidence>
<comment type="catalytic activity">
    <reaction evidence="25">
        <text>L-seryl-[protein] + ATP = O-phospho-L-seryl-[protein] + ADP + H(+)</text>
        <dbReference type="Rhea" id="RHEA:17989"/>
        <dbReference type="Rhea" id="RHEA-COMP:9863"/>
        <dbReference type="Rhea" id="RHEA-COMP:11604"/>
        <dbReference type="ChEBI" id="CHEBI:15378"/>
        <dbReference type="ChEBI" id="CHEBI:29999"/>
        <dbReference type="ChEBI" id="CHEBI:30616"/>
        <dbReference type="ChEBI" id="CHEBI:83421"/>
        <dbReference type="ChEBI" id="CHEBI:456216"/>
        <dbReference type="EC" id="2.7.11.1"/>
    </reaction>
</comment>
<keyword evidence="10" id="KW-0812">Transmembrane</keyword>
<comment type="catalytic activity">
    <reaction evidence="24">
        <text>L-threonyl-[protein] + ATP = O-phospho-L-threonyl-[protein] + ADP + H(+)</text>
        <dbReference type="Rhea" id="RHEA:46608"/>
        <dbReference type="Rhea" id="RHEA-COMP:11060"/>
        <dbReference type="Rhea" id="RHEA-COMP:11605"/>
        <dbReference type="ChEBI" id="CHEBI:15378"/>
        <dbReference type="ChEBI" id="CHEBI:30013"/>
        <dbReference type="ChEBI" id="CHEBI:30616"/>
        <dbReference type="ChEBI" id="CHEBI:61977"/>
        <dbReference type="ChEBI" id="CHEBI:456216"/>
        <dbReference type="EC" id="2.7.11.1"/>
    </reaction>
</comment>
<dbReference type="GO" id="GO:0005829">
    <property type="term" value="C:cytosol"/>
    <property type="evidence" value="ECO:0007669"/>
    <property type="project" value="UniProtKB-SubCell"/>
</dbReference>
<evidence type="ECO:0000256" key="29">
    <source>
        <dbReference type="SAM" id="MobiDB-lite"/>
    </source>
</evidence>
<reference evidence="31 32" key="1">
    <citation type="journal article" date="2024" name="Proc. Natl. Acad. Sci. U.S.A.">
        <title>The genetic regulatory architecture and epigenomic basis for age-related changes in rattlesnake venom.</title>
        <authorList>
            <person name="Hogan M.P."/>
            <person name="Holding M.L."/>
            <person name="Nystrom G.S."/>
            <person name="Colston T.J."/>
            <person name="Bartlett D.A."/>
            <person name="Mason A.J."/>
            <person name="Ellsworth S.A."/>
            <person name="Rautsaw R.M."/>
            <person name="Lawrence K.C."/>
            <person name="Strickland J.L."/>
            <person name="He B."/>
            <person name="Fraser P."/>
            <person name="Margres M.J."/>
            <person name="Gilbert D.M."/>
            <person name="Gibbs H.L."/>
            <person name="Parkinson C.L."/>
            <person name="Rokyta D.R."/>
        </authorList>
    </citation>
    <scope>NUCLEOTIDE SEQUENCE [LARGE SCALE GENOMIC DNA]</scope>
    <source>
        <strain evidence="31">DRR0105</strain>
    </source>
</reference>
<dbReference type="Pfam" id="PF00069">
    <property type="entry name" value="Pkinase"/>
    <property type="match status" value="1"/>
</dbReference>
<evidence type="ECO:0000256" key="8">
    <source>
        <dbReference type="ARBA" id="ARBA00022553"/>
    </source>
</evidence>
<evidence type="ECO:0000256" key="25">
    <source>
        <dbReference type="ARBA" id="ARBA00048679"/>
    </source>
</evidence>
<dbReference type="SMART" id="SM00220">
    <property type="entry name" value="S_TKc"/>
    <property type="match status" value="1"/>
</dbReference>
<keyword evidence="17" id="KW-0460">Magnesium</keyword>
<dbReference type="EMBL" id="JAOTOJ010000017">
    <property type="protein sequence ID" value="KAK9392187.1"/>
    <property type="molecule type" value="Genomic_DNA"/>
</dbReference>
<dbReference type="GO" id="GO:0005524">
    <property type="term" value="F:ATP binding"/>
    <property type="evidence" value="ECO:0007669"/>
    <property type="project" value="UniProtKB-KW"/>
</dbReference>
<evidence type="ECO:0000256" key="4">
    <source>
        <dbReference type="ARBA" id="ARBA00004572"/>
    </source>
</evidence>
<evidence type="ECO:0000256" key="28">
    <source>
        <dbReference type="ARBA" id="ARBA00074253"/>
    </source>
</evidence>
<gene>
    <name evidence="31" type="ORF">NXF25_017774</name>
</gene>
<dbReference type="GO" id="GO:0004674">
    <property type="term" value="F:protein serine/threonine kinase activity"/>
    <property type="evidence" value="ECO:0007669"/>
    <property type="project" value="UniProtKB-KW"/>
</dbReference>
<evidence type="ECO:0000256" key="3">
    <source>
        <dbReference type="ARBA" id="ARBA00004514"/>
    </source>
</evidence>
<evidence type="ECO:0000256" key="20">
    <source>
        <dbReference type="ARBA" id="ARBA00023006"/>
    </source>
</evidence>
<dbReference type="SUPFAM" id="SSF56112">
    <property type="entry name" value="Protein kinase-like (PK-like)"/>
    <property type="match status" value="1"/>
</dbReference>
<keyword evidence="9" id="KW-0808">Transferase</keyword>
<dbReference type="GO" id="GO:0005743">
    <property type="term" value="C:mitochondrial inner membrane"/>
    <property type="evidence" value="ECO:0007669"/>
    <property type="project" value="UniProtKB-SubCell"/>
</dbReference>
<evidence type="ECO:0000256" key="26">
    <source>
        <dbReference type="ARBA" id="ARBA00062732"/>
    </source>
</evidence>
<keyword evidence="13 31" id="KW-0418">Kinase</keyword>
<evidence type="ECO:0000256" key="2">
    <source>
        <dbReference type="ARBA" id="ARBA00004434"/>
    </source>
</evidence>
<keyword evidence="16" id="KW-0067">ATP-binding</keyword>
<organism evidence="31 32">
    <name type="scientific">Crotalus adamanteus</name>
    <name type="common">Eastern diamondback rattlesnake</name>
    <dbReference type="NCBI Taxonomy" id="8729"/>
    <lineage>
        <taxon>Eukaryota</taxon>
        <taxon>Metazoa</taxon>
        <taxon>Chordata</taxon>
        <taxon>Craniata</taxon>
        <taxon>Vertebrata</taxon>
        <taxon>Euteleostomi</taxon>
        <taxon>Lepidosauria</taxon>
        <taxon>Squamata</taxon>
        <taxon>Bifurcata</taxon>
        <taxon>Unidentata</taxon>
        <taxon>Episquamata</taxon>
        <taxon>Toxicofera</taxon>
        <taxon>Serpentes</taxon>
        <taxon>Colubroidea</taxon>
        <taxon>Viperidae</taxon>
        <taxon>Crotalinae</taxon>
        <taxon>Crotalus</taxon>
    </lineage>
</organism>
<dbReference type="InterPro" id="IPR000719">
    <property type="entry name" value="Prot_kinase_dom"/>
</dbReference>
<evidence type="ECO:0000256" key="1">
    <source>
        <dbReference type="ARBA" id="ARBA00001946"/>
    </source>
</evidence>
<dbReference type="GO" id="GO:0000422">
    <property type="term" value="P:autophagy of mitochondrion"/>
    <property type="evidence" value="ECO:0007669"/>
    <property type="project" value="TreeGrafter"/>
</dbReference>
<evidence type="ECO:0000256" key="16">
    <source>
        <dbReference type="ARBA" id="ARBA00022840"/>
    </source>
</evidence>
<evidence type="ECO:0000256" key="17">
    <source>
        <dbReference type="ARBA" id="ARBA00022842"/>
    </source>
</evidence>
<comment type="caution">
    <text evidence="31">The sequence shown here is derived from an EMBL/GenBank/DDBJ whole genome shotgun (WGS) entry which is preliminary data.</text>
</comment>
<proteinExistence type="inferred from homology"/>
<dbReference type="GO" id="GO:0006950">
    <property type="term" value="P:response to stress"/>
    <property type="evidence" value="ECO:0007669"/>
    <property type="project" value="UniProtKB-ARBA"/>
</dbReference>
<accession>A0AAW1ASF3</accession>
<keyword evidence="12" id="KW-0547">Nucleotide-binding</keyword>
<keyword evidence="21" id="KW-0496">Mitochondrion</keyword>
<protein>
    <recommendedName>
        <fullName evidence="28">Serine/threonine-protein kinase PINK1, mitochondrial</fullName>
        <ecNumber evidence="5">2.7.11.1</ecNumber>
    </recommendedName>
    <alternativeName>
        <fullName evidence="27">Serine/threonine-protein kinase Pink1, mitochondrial</fullName>
    </alternativeName>
</protein>
<dbReference type="InterPro" id="IPR008271">
    <property type="entry name" value="Ser/Thr_kinase_AS"/>
</dbReference>
<evidence type="ECO:0000256" key="27">
    <source>
        <dbReference type="ARBA" id="ARBA00071830"/>
    </source>
</evidence>
<comment type="subcellular location">
    <subcellularLocation>
        <location evidence="3">Cytoplasm</location>
        <location evidence="3">Cytosol</location>
    </subcellularLocation>
    <subcellularLocation>
        <location evidence="2">Mitochondrion inner membrane</location>
        <topology evidence="2">Single-pass membrane protein</topology>
    </subcellularLocation>
    <subcellularLocation>
        <location evidence="4">Mitochondrion outer membrane</location>
        <topology evidence="4">Single-pass membrane protein</topology>
    </subcellularLocation>
</comment>
<keyword evidence="14" id="KW-1000">Mitochondrion outer membrane</keyword>
<evidence type="ECO:0000256" key="13">
    <source>
        <dbReference type="ARBA" id="ARBA00022777"/>
    </source>
</evidence>
<keyword evidence="6" id="KW-0963">Cytoplasm</keyword>
<dbReference type="FunFam" id="1.10.510.10:FF:000418">
    <property type="entry name" value="PTEN induced kinase 1"/>
    <property type="match status" value="1"/>
</dbReference>
<dbReference type="InterPro" id="IPR011009">
    <property type="entry name" value="Kinase-like_dom_sf"/>
</dbReference>
<feature type="region of interest" description="Disordered" evidence="29">
    <location>
        <begin position="184"/>
        <end position="212"/>
    </location>
</feature>
<comment type="similarity">
    <text evidence="23">Belongs to the protein kinase superfamily.</text>
</comment>
<dbReference type="Gene3D" id="1.10.510.10">
    <property type="entry name" value="Transferase(Phosphotransferase) domain 1"/>
    <property type="match status" value="1"/>
</dbReference>
<evidence type="ECO:0000259" key="30">
    <source>
        <dbReference type="PROSITE" id="PS50011"/>
    </source>
</evidence>
<dbReference type="GO" id="GO:0005741">
    <property type="term" value="C:mitochondrial outer membrane"/>
    <property type="evidence" value="ECO:0007669"/>
    <property type="project" value="UniProtKB-SubCell"/>
</dbReference>
<evidence type="ECO:0000313" key="32">
    <source>
        <dbReference type="Proteomes" id="UP001474421"/>
    </source>
</evidence>
<dbReference type="PROSITE" id="PS00108">
    <property type="entry name" value="PROTEIN_KINASE_ST"/>
    <property type="match status" value="1"/>
</dbReference>
<evidence type="ECO:0000256" key="14">
    <source>
        <dbReference type="ARBA" id="ARBA00022787"/>
    </source>
</evidence>
<evidence type="ECO:0000256" key="22">
    <source>
        <dbReference type="ARBA" id="ARBA00023136"/>
    </source>
</evidence>
<evidence type="ECO:0000256" key="23">
    <source>
        <dbReference type="ARBA" id="ARBA00038349"/>
    </source>
</evidence>
<keyword evidence="8" id="KW-0597">Phosphoprotein</keyword>
<comment type="subunit">
    <text evidence="26">Upon mitochondrial depolarization, it forms a supercomplex with TOM and TIM23 complexes. PINK1-TOM-TIM23 supercomplex formation requires PINK1 interaction with TOMM20 and TOMM70 and is critical for PINK1 stabilization at the outer mitochondrial membrane, kinase activation and downstream mitophagy. Upon mitochondrial depolarization, interacts with TIMM23; the interaction is required for PINK1 accumulation at the outer mitochondrial membrane, kinase activation by autophosphorylation and PRKN recruitement to mitochondria. Interacts with PRKN. Interacts with FBXO7. Forms a complex with PRKN and PARK7. Interacts with NENF.</text>
</comment>
<name>A0AAW1ASF3_CROAD</name>
<keyword evidence="18" id="KW-0809">Transit peptide</keyword>
<keyword evidence="20" id="KW-0072">Autophagy</keyword>
<dbReference type="PANTHER" id="PTHR22972:SF7">
    <property type="entry name" value="SERINE_THREONINE-PROTEIN KINASE PINK1, MITOCHONDRIAL"/>
    <property type="match status" value="1"/>
</dbReference>
<evidence type="ECO:0000256" key="18">
    <source>
        <dbReference type="ARBA" id="ARBA00022946"/>
    </source>
</evidence>
<evidence type="ECO:0000256" key="10">
    <source>
        <dbReference type="ARBA" id="ARBA00022692"/>
    </source>
</evidence>
<evidence type="ECO:0000256" key="24">
    <source>
        <dbReference type="ARBA" id="ARBA00047899"/>
    </source>
</evidence>
<dbReference type="EC" id="2.7.11.1" evidence="5"/>
<keyword evidence="32" id="KW-1185">Reference proteome</keyword>
<evidence type="ECO:0000256" key="7">
    <source>
        <dbReference type="ARBA" id="ARBA00022527"/>
    </source>
</evidence>
<dbReference type="PANTHER" id="PTHR22972">
    <property type="entry name" value="SERINE/THREONINE PROTEIN KINASE"/>
    <property type="match status" value="1"/>
</dbReference>
<dbReference type="PROSITE" id="PS50011">
    <property type="entry name" value="PROTEIN_KINASE_DOM"/>
    <property type="match status" value="1"/>
</dbReference>
<dbReference type="GO" id="GO:0043066">
    <property type="term" value="P:negative regulation of apoptotic process"/>
    <property type="evidence" value="ECO:0007669"/>
    <property type="project" value="UniProtKB-ARBA"/>
</dbReference>
<evidence type="ECO:0000256" key="12">
    <source>
        <dbReference type="ARBA" id="ARBA00022741"/>
    </source>
</evidence>
<evidence type="ECO:0000256" key="15">
    <source>
        <dbReference type="ARBA" id="ARBA00022792"/>
    </source>
</evidence>
<evidence type="ECO:0000256" key="11">
    <source>
        <dbReference type="ARBA" id="ARBA00022723"/>
    </source>
</evidence>
<evidence type="ECO:0000256" key="6">
    <source>
        <dbReference type="ARBA" id="ARBA00022490"/>
    </source>
</evidence>
<dbReference type="Proteomes" id="UP001474421">
    <property type="component" value="Unassembled WGS sequence"/>
</dbReference>
<dbReference type="GO" id="GO:0090141">
    <property type="term" value="P:positive regulation of mitochondrial fission"/>
    <property type="evidence" value="ECO:0007669"/>
    <property type="project" value="TreeGrafter"/>
</dbReference>
<keyword evidence="22" id="KW-0472">Membrane</keyword>
<keyword evidence="7" id="KW-0723">Serine/threonine-protein kinase</keyword>
<feature type="compositionally biased region" description="Basic and acidic residues" evidence="29">
    <location>
        <begin position="190"/>
        <end position="201"/>
    </location>
</feature>
<sequence>MRATYGTLAVQIRFARPARRSAWPRPLRACGLVGAMGLRRALGLGARLGRVFLRGWLGGPPRPAAPASRFSADQPARPPGLLLLRLAAARLGLRSVPLRRLPPAPRRLRLALGLGLALLEPPAAEEERRVAAACRDIQTIFLPRNKPQKDTLGLLARRGFSLEDYFIGQSIGKGCSGAVYEAAPPATRAGEGERGPQRRPGDGGASDVQGAAEAEGWKEGFPLAIKMMWNISAGSSSEGILTTMSQELVPASGRALSGEFGAVARPRKHLFGKKCLKPHPNIIQVIRAFTSQVPLLPGATVDYPDVLPSTLNPSGIGHSRTLFLVMKNYPCTLRQYLSEGCPDPHVGAVMILQLLEGVDHLIRQGVAHRDLKSDNILVEFDSAGCPGLVITDFGCCLADEALGLKLPFPSWYVDRGGNTCLMAPEVATAVPGPGAVIDYSKADVWAVGALAYEILGPGNPFYGQGGAALDSRSYREEELPPLPALAAPEVKELVARLLRRNPAKRPSARVAANVLHLSLWGEGALGQAGLPLRQLVAWLLRQSAATLLTDRLGGARGVESRLKRAFLANLDYEDLCEAAALLCSWKGGRLSLPPQ</sequence>
<dbReference type="AlphaFoldDB" id="A0AAW1ASF3"/>
<keyword evidence="15" id="KW-0999">Mitochondrion inner membrane</keyword>
<dbReference type="InterPro" id="IPR051511">
    <property type="entry name" value="MitoQC_Scaffold_Kinases"/>
</dbReference>
<evidence type="ECO:0000256" key="19">
    <source>
        <dbReference type="ARBA" id="ARBA00022989"/>
    </source>
</evidence>
<keyword evidence="19" id="KW-1133">Transmembrane helix</keyword>